<dbReference type="AlphaFoldDB" id="A0A1S2CJK4"/>
<sequence>MLLNEWKSPNRLKGFVTGEKAIAEGLVWTSLLSLVMKRWVAQSVMIGKLLMLKASKNSTTLWLPLLKAVAHRALTEIREKLEWVADYLAK</sequence>
<accession>A0A1S2CJK4</accession>
<dbReference type="EMBL" id="MKFU01000061">
    <property type="protein sequence ID" value="OHY88904.1"/>
    <property type="molecule type" value="Genomic_DNA"/>
</dbReference>
<gene>
    <name evidence="1" type="ORF">BJD16_21025</name>
</gene>
<name>A0A1S2CJK4_AERSO</name>
<comment type="caution">
    <text evidence="1">The sequence shown here is derived from an EMBL/GenBank/DDBJ whole genome shotgun (WGS) entry which is preliminary data.</text>
</comment>
<evidence type="ECO:0000313" key="2">
    <source>
        <dbReference type="Proteomes" id="UP000179934"/>
    </source>
</evidence>
<proteinExistence type="predicted"/>
<evidence type="ECO:0000313" key="1">
    <source>
        <dbReference type="EMBL" id="OHY88904.1"/>
    </source>
</evidence>
<dbReference type="Proteomes" id="UP000179934">
    <property type="component" value="Unassembled WGS sequence"/>
</dbReference>
<protein>
    <submittedName>
        <fullName evidence="1">Uncharacterized protein</fullName>
    </submittedName>
</protein>
<reference evidence="1 2" key="1">
    <citation type="submission" date="2016-09" db="EMBL/GenBank/DDBJ databases">
        <title>Draft Genome Sequence of Aeromonas sobria Strain 08005, Isolated from Sick Rana catesbeiana.</title>
        <authorList>
            <person name="Yang Q."/>
        </authorList>
    </citation>
    <scope>NUCLEOTIDE SEQUENCE [LARGE SCALE GENOMIC DNA]</scope>
    <source>
        <strain evidence="1 2">08005</strain>
    </source>
</reference>
<organism evidence="1 2">
    <name type="scientific">Aeromonas sobria</name>
    <dbReference type="NCBI Taxonomy" id="646"/>
    <lineage>
        <taxon>Bacteria</taxon>
        <taxon>Pseudomonadati</taxon>
        <taxon>Pseudomonadota</taxon>
        <taxon>Gammaproteobacteria</taxon>
        <taxon>Aeromonadales</taxon>
        <taxon>Aeromonadaceae</taxon>
        <taxon>Aeromonas</taxon>
    </lineage>
</organism>